<dbReference type="NCBIfam" id="TIGR00195">
    <property type="entry name" value="exoDNase_III"/>
    <property type="match status" value="1"/>
</dbReference>
<dbReference type="PROSITE" id="PS00726">
    <property type="entry name" value="AP_NUCLEASE_F1_1"/>
    <property type="match status" value="1"/>
</dbReference>
<dbReference type="InterPro" id="IPR037493">
    <property type="entry name" value="ExoIII-like"/>
</dbReference>
<name>A0A8J7PJJ6_9PROT</name>
<dbReference type="Proteomes" id="UP000664414">
    <property type="component" value="Unassembled WGS sequence"/>
</dbReference>
<evidence type="ECO:0000256" key="7">
    <source>
        <dbReference type="PIRSR" id="PIRSR604808-2"/>
    </source>
</evidence>
<dbReference type="GO" id="GO:0003677">
    <property type="term" value="F:DNA binding"/>
    <property type="evidence" value="ECO:0007669"/>
    <property type="project" value="InterPro"/>
</dbReference>
<dbReference type="GO" id="GO:0006281">
    <property type="term" value="P:DNA repair"/>
    <property type="evidence" value="ECO:0007669"/>
    <property type="project" value="InterPro"/>
</dbReference>
<feature type="binding site" evidence="7">
    <location>
        <position position="145"/>
    </location>
    <ligand>
        <name>Mg(2+)</name>
        <dbReference type="ChEBI" id="CHEBI:18420"/>
        <label>1</label>
    </ligand>
</feature>
<feature type="site" description="Important for catalytic activity" evidence="8">
    <location>
        <position position="222"/>
    </location>
</feature>
<feature type="binding site" evidence="7">
    <location>
        <position position="251"/>
    </location>
    <ligand>
        <name>Mg(2+)</name>
        <dbReference type="ChEBI" id="CHEBI:18420"/>
        <label>1</label>
    </ligand>
</feature>
<dbReference type="AlphaFoldDB" id="A0A8J7PJJ6"/>
<dbReference type="GO" id="GO:0004519">
    <property type="term" value="F:endonuclease activity"/>
    <property type="evidence" value="ECO:0007669"/>
    <property type="project" value="InterPro"/>
</dbReference>
<dbReference type="PANTHER" id="PTHR43250">
    <property type="entry name" value="EXODEOXYRIBONUCLEASE III"/>
    <property type="match status" value="1"/>
</dbReference>
<reference evidence="10" key="1">
    <citation type="submission" date="2021-02" db="EMBL/GenBank/DDBJ databases">
        <title>Thiocyanate and organic carbon inputs drive convergent selection for specific autotrophic Afipia and Thiobacillus strains within complex microbiomes.</title>
        <authorList>
            <person name="Huddy R.J."/>
            <person name="Sachdeva R."/>
            <person name="Kadzinga F."/>
            <person name="Kantor R.S."/>
            <person name="Harrison S.T.L."/>
            <person name="Banfield J.F."/>
        </authorList>
    </citation>
    <scope>NUCLEOTIDE SEQUENCE</scope>
    <source>
        <strain evidence="10">SCN18_10_11_15_R4_P_38_20</strain>
    </source>
</reference>
<feature type="domain" description="Endonuclease/exonuclease/phosphatase" evidence="9">
    <location>
        <begin position="4"/>
        <end position="252"/>
    </location>
</feature>
<dbReference type="PROSITE" id="PS00728">
    <property type="entry name" value="AP_NUCLEASE_F1_3"/>
    <property type="match status" value="1"/>
</dbReference>
<dbReference type="Gene3D" id="3.60.10.10">
    <property type="entry name" value="Endonuclease/exonuclease/phosphatase"/>
    <property type="match status" value="1"/>
</dbReference>
<feature type="binding site" evidence="7">
    <location>
        <position position="252"/>
    </location>
    <ligand>
        <name>Mg(2+)</name>
        <dbReference type="ChEBI" id="CHEBI:18420"/>
        <label>1</label>
    </ligand>
</feature>
<dbReference type="InterPro" id="IPR004808">
    <property type="entry name" value="AP_endonuc_1"/>
</dbReference>
<accession>A0A8J7PJJ6</accession>
<comment type="cofactor">
    <cofactor evidence="1">
        <name>Mn(2+)</name>
        <dbReference type="ChEBI" id="CHEBI:29035"/>
    </cofactor>
</comment>
<dbReference type="EMBL" id="JAFKGL010000022">
    <property type="protein sequence ID" value="MBN9413400.1"/>
    <property type="molecule type" value="Genomic_DNA"/>
</dbReference>
<feature type="binding site" evidence="7">
    <location>
        <position position="147"/>
    </location>
    <ligand>
        <name>Mg(2+)</name>
        <dbReference type="ChEBI" id="CHEBI:18420"/>
        <label>1</label>
    </ligand>
</feature>
<feature type="binding site" evidence="7">
    <location>
        <position position="7"/>
    </location>
    <ligand>
        <name>Mg(2+)</name>
        <dbReference type="ChEBI" id="CHEBI:18420"/>
        <label>1</label>
    </ligand>
</feature>
<dbReference type="EC" id="3.1.11.2" evidence="10"/>
<dbReference type="InterPro" id="IPR036691">
    <property type="entry name" value="Endo/exonu/phosph_ase_sf"/>
</dbReference>
<dbReference type="InterPro" id="IPR020848">
    <property type="entry name" value="AP_endonuclease_F1_CS"/>
</dbReference>
<evidence type="ECO:0000256" key="2">
    <source>
        <dbReference type="ARBA" id="ARBA00007092"/>
    </source>
</evidence>
<feature type="site" description="Transition state stabilizer" evidence="8">
    <location>
        <position position="147"/>
    </location>
</feature>
<comment type="similarity">
    <text evidence="2">Belongs to the DNA repair enzymes AP/ExoA family.</text>
</comment>
<dbReference type="SUPFAM" id="SSF56219">
    <property type="entry name" value="DNase I-like"/>
    <property type="match status" value="1"/>
</dbReference>
<dbReference type="InterPro" id="IPR005135">
    <property type="entry name" value="Endo/exonuclease/phosphatase"/>
</dbReference>
<feature type="binding site" evidence="7">
    <location>
        <position position="34"/>
    </location>
    <ligand>
        <name>Mg(2+)</name>
        <dbReference type="ChEBI" id="CHEBI:18420"/>
        <label>1</label>
    </ligand>
</feature>
<dbReference type="PANTHER" id="PTHR43250:SF2">
    <property type="entry name" value="EXODEOXYRIBONUCLEASE III"/>
    <property type="match status" value="1"/>
</dbReference>
<evidence type="ECO:0000313" key="10">
    <source>
        <dbReference type="EMBL" id="MBN9413400.1"/>
    </source>
</evidence>
<protein>
    <submittedName>
        <fullName evidence="10">Exodeoxyribonuclease III</fullName>
        <ecNumber evidence="10">3.1.11.2</ecNumber>
    </submittedName>
</protein>
<feature type="site" description="Interaction with DNA substrate" evidence="8">
    <location>
        <position position="252"/>
    </location>
</feature>
<proteinExistence type="inferred from homology"/>
<keyword evidence="5 7" id="KW-0460">Magnesium</keyword>
<dbReference type="InterPro" id="IPR020847">
    <property type="entry name" value="AP_endonuclease_F1_BS"/>
</dbReference>
<keyword evidence="7" id="KW-0464">Manganese</keyword>
<dbReference type="Pfam" id="PF03372">
    <property type="entry name" value="Exo_endo_phos"/>
    <property type="match status" value="1"/>
</dbReference>
<keyword evidence="3 7" id="KW-0479">Metal-binding</keyword>
<evidence type="ECO:0000256" key="5">
    <source>
        <dbReference type="ARBA" id="ARBA00022842"/>
    </source>
</evidence>
<evidence type="ECO:0000256" key="8">
    <source>
        <dbReference type="PIRSR" id="PIRSR604808-3"/>
    </source>
</evidence>
<dbReference type="GO" id="GO:0046872">
    <property type="term" value="F:metal ion binding"/>
    <property type="evidence" value="ECO:0007669"/>
    <property type="project" value="UniProtKB-KW"/>
</dbReference>
<evidence type="ECO:0000256" key="4">
    <source>
        <dbReference type="ARBA" id="ARBA00022801"/>
    </source>
</evidence>
<feature type="active site" description="Proton acceptor" evidence="6">
    <location>
        <position position="252"/>
    </location>
</feature>
<dbReference type="GO" id="GO:0008311">
    <property type="term" value="F:double-stranded DNA 3'-5' DNA exonuclease activity"/>
    <property type="evidence" value="ECO:0007669"/>
    <property type="project" value="UniProtKB-EC"/>
</dbReference>
<dbReference type="PROSITE" id="PS51435">
    <property type="entry name" value="AP_NUCLEASE_F1_4"/>
    <property type="match status" value="1"/>
</dbReference>
<evidence type="ECO:0000313" key="11">
    <source>
        <dbReference type="Proteomes" id="UP000664414"/>
    </source>
</evidence>
<keyword evidence="4 10" id="KW-0378">Hydrolase</keyword>
<gene>
    <name evidence="10" type="primary">xth</name>
    <name evidence="10" type="ORF">J0H12_05710</name>
</gene>
<sequence>MKIVTWNVNSIKARLPIVVNWLRDNAPDIVLLQEIKCENAAFPSEVFEDLGYNIALHGQKTYHGVAILSKLPIEDVVRGLPDFEDPQSRYIEALIGSVRVASIYVPNGQEVGSDKFYYKLNFYQKLKEHIENSLKTKEISVWGGDYNVAPFLADGYHEDAFKGERILTSEKEREAFRELLWLGLTDAIRVHYSEQSPQGQHLFSWWDYRASSWTHNKGFRIDHLLLSPQAADRLESSGIASETRALEKASDHAPVWIKLR</sequence>
<dbReference type="NCBIfam" id="TIGR00633">
    <property type="entry name" value="xth"/>
    <property type="match status" value="1"/>
</dbReference>
<evidence type="ECO:0000256" key="1">
    <source>
        <dbReference type="ARBA" id="ARBA00001936"/>
    </source>
</evidence>
<evidence type="ECO:0000256" key="3">
    <source>
        <dbReference type="ARBA" id="ARBA00022723"/>
    </source>
</evidence>
<comment type="caution">
    <text evidence="10">The sequence shown here is derived from an EMBL/GenBank/DDBJ whole genome shotgun (WGS) entry which is preliminary data.</text>
</comment>
<evidence type="ECO:0000256" key="6">
    <source>
        <dbReference type="PIRSR" id="PIRSR604808-1"/>
    </source>
</evidence>
<organism evidence="10 11">
    <name type="scientific">Candidatus Paracaedimonas acanthamoebae</name>
    <dbReference type="NCBI Taxonomy" id="244581"/>
    <lineage>
        <taxon>Bacteria</taxon>
        <taxon>Pseudomonadati</taxon>
        <taxon>Pseudomonadota</taxon>
        <taxon>Alphaproteobacteria</taxon>
        <taxon>Holosporales</taxon>
        <taxon>Caedimonadaceae</taxon>
        <taxon>Candidatus Paracaedimonas</taxon>
    </lineage>
</organism>
<feature type="active site" description="Proton donor/acceptor" evidence="6">
    <location>
        <position position="145"/>
    </location>
</feature>
<comment type="cofactor">
    <cofactor evidence="7">
        <name>Mg(2+)</name>
        <dbReference type="ChEBI" id="CHEBI:18420"/>
    </cofactor>
    <cofactor evidence="7">
        <name>Mn(2+)</name>
        <dbReference type="ChEBI" id="CHEBI:29035"/>
    </cofactor>
    <text evidence="7">Probably binds two magnesium or manganese ions per subunit.</text>
</comment>
<evidence type="ECO:0000259" key="9">
    <source>
        <dbReference type="Pfam" id="PF03372"/>
    </source>
</evidence>
<feature type="active site" evidence="6">
    <location>
        <position position="104"/>
    </location>
</feature>
<dbReference type="CDD" id="cd09086">
    <property type="entry name" value="ExoIII-like_AP-endo"/>
    <property type="match status" value="1"/>
</dbReference>